<dbReference type="EC" id="1.1.1.169" evidence="4 11"/>
<evidence type="ECO:0000256" key="11">
    <source>
        <dbReference type="RuleBase" id="RU362068"/>
    </source>
</evidence>
<evidence type="ECO:0000256" key="10">
    <source>
        <dbReference type="ARBA" id="ARBA00048793"/>
    </source>
</evidence>
<accession>A0ABV6GC83</accession>
<dbReference type="NCBIfam" id="TIGR00745">
    <property type="entry name" value="apbA_panE"/>
    <property type="match status" value="1"/>
</dbReference>
<keyword evidence="7 11" id="KW-0521">NADP</keyword>
<sequence length="294" mass="33680">MKIGVIGSGAIGLLFSYYLSRKHSVTLYTKGEAQASVIREKGLSLVRDGEILHTSLQAKQHPSYEEEFLVVTVKQYHLQSIIERLQNSPSKTILFLQNGMDHLKYLPKLSHHRLLIGVVEHGAMRMNDHTVEQTGIGQSKFASYNEPNHQFIHSILNDQIPSFPFKYEENWYEMMAEKLIVNATINPLTALLHVKNGALIENEYYKVILRALFEEVFVVLELKNKEMFWNHVVTICEVTAKNQSSMYKDVQAKKQTEVEAIVGYVLREAKRLNLQVPHSTFLFHAIKGLEVGEE</sequence>
<dbReference type="InterPro" id="IPR013332">
    <property type="entry name" value="KPR_N"/>
</dbReference>
<keyword evidence="15" id="KW-1185">Reference proteome</keyword>
<dbReference type="InterPro" id="IPR036291">
    <property type="entry name" value="NAD(P)-bd_dom_sf"/>
</dbReference>
<dbReference type="Pfam" id="PF08546">
    <property type="entry name" value="ApbA_C"/>
    <property type="match status" value="1"/>
</dbReference>
<evidence type="ECO:0000256" key="1">
    <source>
        <dbReference type="ARBA" id="ARBA00002919"/>
    </source>
</evidence>
<comment type="function">
    <text evidence="1 11">Catalyzes the NADPH-dependent reduction of ketopantoate into pantoic acid.</text>
</comment>
<proteinExistence type="inferred from homology"/>
<evidence type="ECO:0000256" key="2">
    <source>
        <dbReference type="ARBA" id="ARBA00004994"/>
    </source>
</evidence>
<dbReference type="PANTHER" id="PTHR43765:SF2">
    <property type="entry name" value="2-DEHYDROPANTOATE 2-REDUCTASE"/>
    <property type="match status" value="1"/>
</dbReference>
<dbReference type="Gene3D" id="3.40.50.720">
    <property type="entry name" value="NAD(P)-binding Rossmann-like Domain"/>
    <property type="match status" value="1"/>
</dbReference>
<feature type="domain" description="Ketopantoate reductase N-terminal" evidence="12">
    <location>
        <begin position="3"/>
        <end position="145"/>
    </location>
</feature>
<evidence type="ECO:0000256" key="5">
    <source>
        <dbReference type="ARBA" id="ARBA00019465"/>
    </source>
</evidence>
<evidence type="ECO:0000256" key="8">
    <source>
        <dbReference type="ARBA" id="ARBA00023002"/>
    </source>
</evidence>
<comment type="caution">
    <text evidence="14">The sequence shown here is derived from an EMBL/GenBank/DDBJ whole genome shotgun (WGS) entry which is preliminary data.</text>
</comment>
<evidence type="ECO:0000259" key="13">
    <source>
        <dbReference type="Pfam" id="PF08546"/>
    </source>
</evidence>
<keyword evidence="8 11" id="KW-0560">Oxidoreductase</keyword>
<reference evidence="14 15" key="1">
    <citation type="submission" date="2024-09" db="EMBL/GenBank/DDBJ databases">
        <authorList>
            <person name="Sun Q."/>
            <person name="Mori K."/>
        </authorList>
    </citation>
    <scope>NUCLEOTIDE SEQUENCE [LARGE SCALE GENOMIC DNA]</scope>
    <source>
        <strain evidence="14 15">CCM 7228</strain>
    </source>
</reference>
<evidence type="ECO:0000259" key="12">
    <source>
        <dbReference type="Pfam" id="PF02558"/>
    </source>
</evidence>
<protein>
    <recommendedName>
        <fullName evidence="5 11">2-dehydropantoate 2-reductase</fullName>
        <ecNumber evidence="4 11">1.1.1.169</ecNumber>
    </recommendedName>
    <alternativeName>
        <fullName evidence="9 11">Ketopantoate reductase</fullName>
    </alternativeName>
</protein>
<dbReference type="NCBIfam" id="NF005093">
    <property type="entry name" value="PRK06522.2-4"/>
    <property type="match status" value="1"/>
</dbReference>
<dbReference type="Gene3D" id="1.10.1040.10">
    <property type="entry name" value="N-(1-d-carboxylethyl)-l-norvaline Dehydrogenase, domain 2"/>
    <property type="match status" value="1"/>
</dbReference>
<feature type="domain" description="Ketopantoate reductase C-terminal" evidence="13">
    <location>
        <begin position="171"/>
        <end position="290"/>
    </location>
</feature>
<dbReference type="PANTHER" id="PTHR43765">
    <property type="entry name" value="2-DEHYDROPANTOATE 2-REDUCTASE-RELATED"/>
    <property type="match status" value="1"/>
</dbReference>
<evidence type="ECO:0000313" key="15">
    <source>
        <dbReference type="Proteomes" id="UP001589854"/>
    </source>
</evidence>
<comment type="similarity">
    <text evidence="3 11">Belongs to the ketopantoate reductase family.</text>
</comment>
<dbReference type="InterPro" id="IPR050838">
    <property type="entry name" value="Ketopantoate_reductase"/>
</dbReference>
<dbReference type="InterPro" id="IPR003710">
    <property type="entry name" value="ApbA"/>
</dbReference>
<dbReference type="InterPro" id="IPR013752">
    <property type="entry name" value="KPA_reductase"/>
</dbReference>
<evidence type="ECO:0000256" key="9">
    <source>
        <dbReference type="ARBA" id="ARBA00032024"/>
    </source>
</evidence>
<dbReference type="SUPFAM" id="SSF48179">
    <property type="entry name" value="6-phosphogluconate dehydrogenase C-terminal domain-like"/>
    <property type="match status" value="1"/>
</dbReference>
<dbReference type="GO" id="GO:0008677">
    <property type="term" value="F:2-dehydropantoate 2-reductase activity"/>
    <property type="evidence" value="ECO:0007669"/>
    <property type="project" value="UniProtKB-EC"/>
</dbReference>
<dbReference type="Pfam" id="PF02558">
    <property type="entry name" value="ApbA"/>
    <property type="match status" value="1"/>
</dbReference>
<dbReference type="InterPro" id="IPR008927">
    <property type="entry name" value="6-PGluconate_DH-like_C_sf"/>
</dbReference>
<dbReference type="Proteomes" id="UP001589854">
    <property type="component" value="Unassembled WGS sequence"/>
</dbReference>
<keyword evidence="6 11" id="KW-0566">Pantothenate biosynthesis</keyword>
<evidence type="ECO:0000313" key="14">
    <source>
        <dbReference type="EMBL" id="MFC0271184.1"/>
    </source>
</evidence>
<dbReference type="RefSeq" id="WP_378931974.1">
    <property type="nucleotide sequence ID" value="NZ_JBHLVO010000004.1"/>
</dbReference>
<dbReference type="InterPro" id="IPR013328">
    <property type="entry name" value="6PGD_dom2"/>
</dbReference>
<gene>
    <name evidence="14" type="ORF">ACFFIX_06935</name>
</gene>
<evidence type="ECO:0000256" key="3">
    <source>
        <dbReference type="ARBA" id="ARBA00007870"/>
    </source>
</evidence>
<dbReference type="EMBL" id="JBHLVO010000004">
    <property type="protein sequence ID" value="MFC0271184.1"/>
    <property type="molecule type" value="Genomic_DNA"/>
</dbReference>
<comment type="pathway">
    <text evidence="2 11">Cofactor biosynthesis; (R)-pantothenate biosynthesis; (R)-pantoate from 3-methyl-2-oxobutanoate: step 2/2.</text>
</comment>
<comment type="catalytic activity">
    <reaction evidence="10 11">
        <text>(R)-pantoate + NADP(+) = 2-dehydropantoate + NADPH + H(+)</text>
        <dbReference type="Rhea" id="RHEA:16233"/>
        <dbReference type="ChEBI" id="CHEBI:11561"/>
        <dbReference type="ChEBI" id="CHEBI:15378"/>
        <dbReference type="ChEBI" id="CHEBI:15980"/>
        <dbReference type="ChEBI" id="CHEBI:57783"/>
        <dbReference type="ChEBI" id="CHEBI:58349"/>
        <dbReference type="EC" id="1.1.1.169"/>
    </reaction>
</comment>
<dbReference type="SUPFAM" id="SSF51735">
    <property type="entry name" value="NAD(P)-binding Rossmann-fold domains"/>
    <property type="match status" value="1"/>
</dbReference>
<evidence type="ECO:0000256" key="4">
    <source>
        <dbReference type="ARBA" id="ARBA00013014"/>
    </source>
</evidence>
<evidence type="ECO:0000256" key="7">
    <source>
        <dbReference type="ARBA" id="ARBA00022857"/>
    </source>
</evidence>
<evidence type="ECO:0000256" key="6">
    <source>
        <dbReference type="ARBA" id="ARBA00022655"/>
    </source>
</evidence>
<organism evidence="14 15">
    <name type="scientific">Metabacillus herbersteinensis</name>
    <dbReference type="NCBI Taxonomy" id="283816"/>
    <lineage>
        <taxon>Bacteria</taxon>
        <taxon>Bacillati</taxon>
        <taxon>Bacillota</taxon>
        <taxon>Bacilli</taxon>
        <taxon>Bacillales</taxon>
        <taxon>Bacillaceae</taxon>
        <taxon>Metabacillus</taxon>
    </lineage>
</organism>
<name>A0ABV6GC83_9BACI</name>